<proteinExistence type="predicted"/>
<sequence length="371" mass="39951">MNKLRGLSWGGGAGVVVFALWGVIHYGTPVRFLPAIATGIVAAGLPYGLARLNRAITRLRRRLADPETGISAEKGSVFVSKSSIDDPVETLETVRDAVKRDEEYDETEREAFEEGPGLSIRHGGFHNTFVRITRGGRVVVTGASERTADVRDVVGDACSLTFDRTRENPFQGLQPIKGAPRVFLGVFIFTLLVAGTAAVGAGAYPTDAYNPAERVVLVGIDVQGDVDPSVSETDTQLSKASFLADVVAEGETEVRWAQNDSELVAQQGRNALRASNDARRYLASARAGSPTSEQLERADRIERRLRAAEQSVAEALSERATDGSIPEENATKLSRLGDRFESVERPSGDDGDATTTERVTRLAPHARAVAF</sequence>
<gene>
    <name evidence="3" type="ORF">ACFQE9_03415</name>
</gene>
<dbReference type="RefSeq" id="WP_379740337.1">
    <property type="nucleotide sequence ID" value="NZ_JBHSVN010000001.1"/>
</dbReference>
<name>A0ABD5URD2_9EURY</name>
<keyword evidence="2" id="KW-0812">Transmembrane</keyword>
<dbReference type="Proteomes" id="UP001596296">
    <property type="component" value="Unassembled WGS sequence"/>
</dbReference>
<dbReference type="EMBL" id="JBHSXL010000003">
    <property type="protein sequence ID" value="MFC6891668.1"/>
    <property type="molecule type" value="Genomic_DNA"/>
</dbReference>
<keyword evidence="2" id="KW-1133">Transmembrane helix</keyword>
<accession>A0ABD5URD2</accession>
<feature type="transmembrane region" description="Helical" evidence="2">
    <location>
        <begin position="32"/>
        <end position="52"/>
    </location>
</feature>
<keyword evidence="4" id="KW-1185">Reference proteome</keyword>
<evidence type="ECO:0000256" key="1">
    <source>
        <dbReference type="SAM" id="MobiDB-lite"/>
    </source>
</evidence>
<comment type="caution">
    <text evidence="3">The sequence shown here is derived from an EMBL/GenBank/DDBJ whole genome shotgun (WGS) entry which is preliminary data.</text>
</comment>
<evidence type="ECO:0000256" key="2">
    <source>
        <dbReference type="SAM" id="Phobius"/>
    </source>
</evidence>
<organism evidence="3 4">
    <name type="scientific">Halopenitus salinus</name>
    <dbReference type="NCBI Taxonomy" id="1198295"/>
    <lineage>
        <taxon>Archaea</taxon>
        <taxon>Methanobacteriati</taxon>
        <taxon>Methanobacteriota</taxon>
        <taxon>Stenosarchaea group</taxon>
        <taxon>Halobacteria</taxon>
        <taxon>Halobacteriales</taxon>
        <taxon>Haloferacaceae</taxon>
        <taxon>Halopenitus</taxon>
    </lineage>
</organism>
<reference evidence="3 4" key="1">
    <citation type="journal article" date="2019" name="Int. J. Syst. Evol. Microbiol.">
        <title>The Global Catalogue of Microorganisms (GCM) 10K type strain sequencing project: providing services to taxonomists for standard genome sequencing and annotation.</title>
        <authorList>
            <consortium name="The Broad Institute Genomics Platform"/>
            <consortium name="The Broad Institute Genome Sequencing Center for Infectious Disease"/>
            <person name="Wu L."/>
            <person name="Ma J."/>
        </authorList>
    </citation>
    <scope>NUCLEOTIDE SEQUENCE [LARGE SCALE GENOMIC DNA]</scope>
    <source>
        <strain evidence="3 4">SKJ47</strain>
    </source>
</reference>
<feature type="transmembrane region" description="Helical" evidence="2">
    <location>
        <begin position="182"/>
        <end position="204"/>
    </location>
</feature>
<dbReference type="AlphaFoldDB" id="A0ABD5URD2"/>
<feature type="compositionally biased region" description="Basic and acidic residues" evidence="1">
    <location>
        <begin position="335"/>
        <end position="348"/>
    </location>
</feature>
<feature type="region of interest" description="Disordered" evidence="1">
    <location>
        <begin position="312"/>
        <end position="359"/>
    </location>
</feature>
<keyword evidence="2" id="KW-0472">Membrane</keyword>
<evidence type="ECO:0000313" key="4">
    <source>
        <dbReference type="Proteomes" id="UP001596296"/>
    </source>
</evidence>
<feature type="transmembrane region" description="Helical" evidence="2">
    <location>
        <begin position="7"/>
        <end position="26"/>
    </location>
</feature>
<evidence type="ECO:0000313" key="3">
    <source>
        <dbReference type="EMBL" id="MFC6891668.1"/>
    </source>
</evidence>
<protein>
    <submittedName>
        <fullName evidence="3">Uncharacterized protein</fullName>
    </submittedName>
</protein>